<comment type="caution">
    <text evidence="4">The sequence shown here is derived from an EMBL/GenBank/DDBJ whole genome shotgun (WGS) entry which is preliminary data.</text>
</comment>
<evidence type="ECO:0000256" key="3">
    <source>
        <dbReference type="SAM" id="SignalP"/>
    </source>
</evidence>
<keyword evidence="2" id="KW-0472">Membrane</keyword>
<feature type="compositionally biased region" description="Basic and acidic residues" evidence="1">
    <location>
        <begin position="261"/>
        <end position="270"/>
    </location>
</feature>
<keyword evidence="5" id="KW-1185">Reference proteome</keyword>
<keyword evidence="2" id="KW-0812">Transmembrane</keyword>
<accession>A0AAN5CWN3</accession>
<dbReference type="EMBL" id="BTRK01000005">
    <property type="protein sequence ID" value="GMR51979.1"/>
    <property type="molecule type" value="Genomic_DNA"/>
</dbReference>
<dbReference type="Proteomes" id="UP001328107">
    <property type="component" value="Unassembled WGS sequence"/>
</dbReference>
<sequence>MLHMILPYFLLYYGTSQAVKWTVQNAENKTCIILQATKVNVNLSTVNLITGASMPMSFPLNATISVGGTCDDDVNVLKVSFLPNGKVPDYKKGEQPWILRVNFGEYYREKPGYSRYYLANYTVEVTKSDSLNTTFQNFTSIYSQNYNIINVDFSKVFNCSTCFLPLSSDSFLDFKNISVIAHTKLNTTDFSEASGYYVCPGPWPWWVLPLIVLAVLIFAGAGCFAYCYYCLCDCAPEYEPEGYSRLENREDESEVSNGHIITDEGYRTEESTANDPIPHAQRDINGATD</sequence>
<protein>
    <submittedName>
        <fullName evidence="4">Uncharacterized protein</fullName>
    </submittedName>
</protein>
<feature type="region of interest" description="Disordered" evidence="1">
    <location>
        <begin position="247"/>
        <end position="289"/>
    </location>
</feature>
<name>A0AAN5CWN3_9BILA</name>
<keyword evidence="2" id="KW-1133">Transmembrane helix</keyword>
<evidence type="ECO:0000313" key="5">
    <source>
        <dbReference type="Proteomes" id="UP001328107"/>
    </source>
</evidence>
<evidence type="ECO:0000256" key="1">
    <source>
        <dbReference type="SAM" id="MobiDB-lite"/>
    </source>
</evidence>
<feature type="signal peptide" evidence="3">
    <location>
        <begin position="1"/>
        <end position="18"/>
    </location>
</feature>
<evidence type="ECO:0000256" key="2">
    <source>
        <dbReference type="SAM" id="Phobius"/>
    </source>
</evidence>
<evidence type="ECO:0000313" key="4">
    <source>
        <dbReference type="EMBL" id="GMR51979.1"/>
    </source>
</evidence>
<keyword evidence="3" id="KW-0732">Signal</keyword>
<reference evidence="5" key="1">
    <citation type="submission" date="2022-10" db="EMBL/GenBank/DDBJ databases">
        <title>Genome assembly of Pristionchus species.</title>
        <authorList>
            <person name="Yoshida K."/>
            <person name="Sommer R.J."/>
        </authorList>
    </citation>
    <scope>NUCLEOTIDE SEQUENCE [LARGE SCALE GENOMIC DNA]</scope>
    <source>
        <strain evidence="5">RS5460</strain>
    </source>
</reference>
<proteinExistence type="predicted"/>
<gene>
    <name evidence="4" type="ORF">PMAYCL1PPCAC_22174</name>
</gene>
<feature type="chain" id="PRO_5042869252" evidence="3">
    <location>
        <begin position="19"/>
        <end position="289"/>
    </location>
</feature>
<feature type="transmembrane region" description="Helical" evidence="2">
    <location>
        <begin position="203"/>
        <end position="229"/>
    </location>
</feature>
<organism evidence="4 5">
    <name type="scientific">Pristionchus mayeri</name>
    <dbReference type="NCBI Taxonomy" id="1317129"/>
    <lineage>
        <taxon>Eukaryota</taxon>
        <taxon>Metazoa</taxon>
        <taxon>Ecdysozoa</taxon>
        <taxon>Nematoda</taxon>
        <taxon>Chromadorea</taxon>
        <taxon>Rhabditida</taxon>
        <taxon>Rhabditina</taxon>
        <taxon>Diplogasteromorpha</taxon>
        <taxon>Diplogasteroidea</taxon>
        <taxon>Neodiplogasteridae</taxon>
        <taxon>Pristionchus</taxon>
    </lineage>
</organism>
<dbReference type="AlphaFoldDB" id="A0AAN5CWN3"/>